<dbReference type="AlphaFoldDB" id="A0A9N9LQB9"/>
<keyword evidence="3" id="KW-0862">Zinc</keyword>
<keyword evidence="1" id="KW-0479">Metal-binding</keyword>
<name>A0A9N9LQB9_9HELO</name>
<evidence type="ECO:0000259" key="8">
    <source>
        <dbReference type="PROSITE" id="PS50089"/>
    </source>
</evidence>
<keyword evidence="10" id="KW-1185">Reference proteome</keyword>
<dbReference type="Proteomes" id="UP000701801">
    <property type="component" value="Unassembled WGS sequence"/>
</dbReference>
<feature type="compositionally biased region" description="Polar residues" evidence="5">
    <location>
        <begin position="12"/>
        <end position="23"/>
    </location>
</feature>
<dbReference type="InterPro" id="IPR034078">
    <property type="entry name" value="NFX1_fam"/>
</dbReference>
<evidence type="ECO:0000313" key="9">
    <source>
        <dbReference type="EMBL" id="CAG8975651.1"/>
    </source>
</evidence>
<evidence type="ECO:0000256" key="1">
    <source>
        <dbReference type="ARBA" id="ARBA00022723"/>
    </source>
</evidence>
<dbReference type="GO" id="GO:0000977">
    <property type="term" value="F:RNA polymerase II transcription regulatory region sequence-specific DNA binding"/>
    <property type="evidence" value="ECO:0007669"/>
    <property type="project" value="TreeGrafter"/>
</dbReference>
<gene>
    <name evidence="9" type="ORF">HYALB_00008410</name>
</gene>
<evidence type="ECO:0000256" key="5">
    <source>
        <dbReference type="SAM" id="MobiDB-lite"/>
    </source>
</evidence>
<feature type="transmembrane region" description="Helical" evidence="6">
    <location>
        <begin position="215"/>
        <end position="237"/>
    </location>
</feature>
<dbReference type="OrthoDB" id="6512771at2759"/>
<feature type="region of interest" description="Disordered" evidence="5">
    <location>
        <begin position="162"/>
        <end position="189"/>
    </location>
</feature>
<evidence type="ECO:0000256" key="2">
    <source>
        <dbReference type="ARBA" id="ARBA00022771"/>
    </source>
</evidence>
<dbReference type="PROSITE" id="PS50016">
    <property type="entry name" value="ZF_PHD_2"/>
    <property type="match status" value="1"/>
</dbReference>
<evidence type="ECO:0008006" key="11">
    <source>
        <dbReference type="Google" id="ProtNLM"/>
    </source>
</evidence>
<keyword evidence="6" id="KW-1133">Transmembrane helix</keyword>
<evidence type="ECO:0000256" key="3">
    <source>
        <dbReference type="ARBA" id="ARBA00022833"/>
    </source>
</evidence>
<dbReference type="GO" id="GO:0005634">
    <property type="term" value="C:nucleus"/>
    <property type="evidence" value="ECO:0007669"/>
    <property type="project" value="TreeGrafter"/>
</dbReference>
<dbReference type="PANTHER" id="PTHR12360">
    <property type="entry name" value="NUCLEAR TRANSCRIPTION FACTOR, X-BOX BINDING 1 NFX1"/>
    <property type="match status" value="1"/>
</dbReference>
<feature type="compositionally biased region" description="Polar residues" evidence="5">
    <location>
        <begin position="174"/>
        <end position="189"/>
    </location>
</feature>
<dbReference type="PROSITE" id="PS50089">
    <property type="entry name" value="ZF_RING_2"/>
    <property type="match status" value="1"/>
</dbReference>
<feature type="transmembrane region" description="Helical" evidence="6">
    <location>
        <begin position="263"/>
        <end position="287"/>
    </location>
</feature>
<dbReference type="InterPro" id="IPR019787">
    <property type="entry name" value="Znf_PHD-finger"/>
</dbReference>
<comment type="caution">
    <text evidence="9">The sequence shown here is derived from an EMBL/GenBank/DDBJ whole genome shotgun (WGS) entry which is preliminary data.</text>
</comment>
<dbReference type="SUPFAM" id="SSF57903">
    <property type="entry name" value="FYVE/PHD zinc finger"/>
    <property type="match status" value="1"/>
</dbReference>
<dbReference type="InterPro" id="IPR013083">
    <property type="entry name" value="Znf_RING/FYVE/PHD"/>
</dbReference>
<dbReference type="InterPro" id="IPR001841">
    <property type="entry name" value="Znf_RING"/>
</dbReference>
<evidence type="ECO:0000313" key="10">
    <source>
        <dbReference type="Proteomes" id="UP000701801"/>
    </source>
</evidence>
<dbReference type="Gene3D" id="3.30.40.10">
    <property type="entry name" value="Zinc/RING finger domain, C3HC4 (zinc finger)"/>
    <property type="match status" value="1"/>
</dbReference>
<keyword evidence="2 4" id="KW-0863">Zinc-finger</keyword>
<evidence type="ECO:0000256" key="6">
    <source>
        <dbReference type="SAM" id="Phobius"/>
    </source>
</evidence>
<feature type="domain" description="PHD-type" evidence="7">
    <location>
        <begin position="39"/>
        <end position="90"/>
    </location>
</feature>
<feature type="domain" description="RING-type" evidence="8">
    <location>
        <begin position="42"/>
        <end position="88"/>
    </location>
</feature>
<sequence>MIPLHPLPSYRSPGTTSHFSATVSEERRNNITTELENGVYDCIVCTESLYPTSDIWACPSCCNLFHHDCVSKWAKQRPRGAWPCPTCKAMQPEPSMHAKCWCGKMEKNSLRLNGLHDGNSCYQVCGKKHVRGFEEGTCEEICHPGACGEVFYRTVLPRRPKPYRNHGSRGRENVASQDPESPFENGNENIQQDRNLNWYQRLAERWREDVNSDTVHLAVTCLVFMLLMIGFETLWAFQRAEKMNQPLRHQEYTDSDYAETGDFFANLFLGIPLLVLPSFVSSLGLGLAMDHILTILFQLRRNSMKRWILRVVFFLFTAGTLATFMVLQVLVPEVTWENQFKHGCDGFDTHVVLDHVVGEGRASYTKISDSIQLRPLHLDNLPHTSPGLNTFNFSTPHDLTKSKDAPFSNLHRMLGQTPTHTLAVDFDLHHHTWRILDLSPSQIHPMPSLQHTSVQADSMSNVLKNGTWTQTSLWNPHLLLPELKLLIPAFRHFSRNNKYQPFMKVYDISGMDKDRIEEVKWRQWSGKNEEGVAMRTHANSHSPSSSLRVCYKRGEMDGKALGDDALVPLGLMAVMRIQSSKDVD</sequence>
<dbReference type="InterPro" id="IPR011011">
    <property type="entry name" value="Znf_FYVE_PHD"/>
</dbReference>
<dbReference type="GO" id="GO:0008270">
    <property type="term" value="F:zinc ion binding"/>
    <property type="evidence" value="ECO:0007669"/>
    <property type="project" value="UniProtKB-KW"/>
</dbReference>
<evidence type="ECO:0000256" key="4">
    <source>
        <dbReference type="PROSITE-ProRule" id="PRU00175"/>
    </source>
</evidence>
<dbReference type="PANTHER" id="PTHR12360:SF12">
    <property type="entry name" value="TRANSCRIPTIONAL REPRESSOR NF-X1"/>
    <property type="match status" value="1"/>
</dbReference>
<dbReference type="InterPro" id="IPR019786">
    <property type="entry name" value="Zinc_finger_PHD-type_CS"/>
</dbReference>
<dbReference type="GO" id="GO:0000122">
    <property type="term" value="P:negative regulation of transcription by RNA polymerase II"/>
    <property type="evidence" value="ECO:0007669"/>
    <property type="project" value="TreeGrafter"/>
</dbReference>
<keyword evidence="6" id="KW-0812">Transmembrane</keyword>
<dbReference type="EMBL" id="CAJVRM010000144">
    <property type="protein sequence ID" value="CAG8975651.1"/>
    <property type="molecule type" value="Genomic_DNA"/>
</dbReference>
<keyword evidence="6" id="KW-0472">Membrane</keyword>
<protein>
    <recommendedName>
        <fullName evidence="11">RING-type domain-containing protein</fullName>
    </recommendedName>
</protein>
<accession>A0A9N9LQB9</accession>
<proteinExistence type="predicted"/>
<feature type="transmembrane region" description="Helical" evidence="6">
    <location>
        <begin position="307"/>
        <end position="331"/>
    </location>
</feature>
<dbReference type="GO" id="GO:0000981">
    <property type="term" value="F:DNA-binding transcription factor activity, RNA polymerase II-specific"/>
    <property type="evidence" value="ECO:0007669"/>
    <property type="project" value="TreeGrafter"/>
</dbReference>
<reference evidence="9" key="1">
    <citation type="submission" date="2021-07" db="EMBL/GenBank/DDBJ databases">
        <authorList>
            <person name="Durling M."/>
        </authorList>
    </citation>
    <scope>NUCLEOTIDE SEQUENCE</scope>
</reference>
<dbReference type="PROSITE" id="PS01359">
    <property type="entry name" value="ZF_PHD_1"/>
    <property type="match status" value="1"/>
</dbReference>
<feature type="region of interest" description="Disordered" evidence="5">
    <location>
        <begin position="1"/>
        <end position="25"/>
    </location>
</feature>
<organism evidence="9 10">
    <name type="scientific">Hymenoscyphus albidus</name>
    <dbReference type="NCBI Taxonomy" id="595503"/>
    <lineage>
        <taxon>Eukaryota</taxon>
        <taxon>Fungi</taxon>
        <taxon>Dikarya</taxon>
        <taxon>Ascomycota</taxon>
        <taxon>Pezizomycotina</taxon>
        <taxon>Leotiomycetes</taxon>
        <taxon>Helotiales</taxon>
        <taxon>Helotiaceae</taxon>
        <taxon>Hymenoscyphus</taxon>
    </lineage>
</organism>
<evidence type="ECO:0000259" key="7">
    <source>
        <dbReference type="PROSITE" id="PS50016"/>
    </source>
</evidence>